<evidence type="ECO:0000313" key="4">
    <source>
        <dbReference type="Proteomes" id="UP000295431"/>
    </source>
</evidence>
<feature type="region of interest" description="Disordered" evidence="1">
    <location>
        <begin position="1"/>
        <end position="47"/>
    </location>
</feature>
<dbReference type="InterPro" id="IPR047657">
    <property type="entry name" value="PmbA"/>
</dbReference>
<gene>
    <name evidence="3" type="ORF">E1284_31090</name>
</gene>
<comment type="caution">
    <text evidence="3">The sequence shown here is derived from an EMBL/GenBank/DDBJ whole genome shotgun (WGS) entry which is preliminary data.</text>
</comment>
<dbReference type="OrthoDB" id="9803618at2"/>
<proteinExistence type="predicted"/>
<evidence type="ECO:0000313" key="3">
    <source>
        <dbReference type="EMBL" id="TDC08369.1"/>
    </source>
</evidence>
<dbReference type="AlphaFoldDB" id="A0A4R4NH71"/>
<dbReference type="GO" id="GO:0006508">
    <property type="term" value="P:proteolysis"/>
    <property type="evidence" value="ECO:0007669"/>
    <property type="project" value="InterPro"/>
</dbReference>
<dbReference type="PANTHER" id="PTHR43421">
    <property type="entry name" value="METALLOPROTEASE PMBA"/>
    <property type="match status" value="1"/>
</dbReference>
<keyword evidence="4" id="KW-1185">Reference proteome</keyword>
<protein>
    <recommendedName>
        <fullName evidence="2">Metalloprotease TldD/E C-terminal domain-containing protein</fullName>
    </recommendedName>
</protein>
<reference evidence="3 4" key="1">
    <citation type="submission" date="2019-03" db="EMBL/GenBank/DDBJ databases">
        <title>Draft genome sequences of novel Actinobacteria.</title>
        <authorList>
            <person name="Sahin N."/>
            <person name="Ay H."/>
            <person name="Saygin H."/>
        </authorList>
    </citation>
    <scope>NUCLEOTIDE SEQUENCE [LARGE SCALE GENOMIC DNA]</scope>
    <source>
        <strain evidence="3 4">DSM 45347</strain>
    </source>
</reference>
<dbReference type="EMBL" id="SMJW01000219">
    <property type="protein sequence ID" value="TDC08369.1"/>
    <property type="molecule type" value="Genomic_DNA"/>
</dbReference>
<evidence type="ECO:0000259" key="2">
    <source>
        <dbReference type="Pfam" id="PF19289"/>
    </source>
</evidence>
<evidence type="ECO:0000256" key="1">
    <source>
        <dbReference type="SAM" id="MobiDB-lite"/>
    </source>
</evidence>
<dbReference type="Proteomes" id="UP000295431">
    <property type="component" value="Unassembled WGS sequence"/>
</dbReference>
<dbReference type="GO" id="GO:0008237">
    <property type="term" value="F:metallopeptidase activity"/>
    <property type="evidence" value="ECO:0007669"/>
    <property type="project" value="InterPro"/>
</dbReference>
<dbReference type="Pfam" id="PF19289">
    <property type="entry name" value="PmbA_TldD_3rd"/>
    <property type="match status" value="1"/>
</dbReference>
<dbReference type="GO" id="GO:0005829">
    <property type="term" value="C:cytosol"/>
    <property type="evidence" value="ECO:0007669"/>
    <property type="project" value="TreeGrafter"/>
</dbReference>
<accession>A0A4R4NH71</accession>
<feature type="domain" description="Metalloprotease TldD/E C-terminal" evidence="2">
    <location>
        <begin position="266"/>
        <end position="477"/>
    </location>
</feature>
<organism evidence="3 4">
    <name type="scientific">Actinomadura bangladeshensis</name>
    <dbReference type="NCBI Taxonomy" id="453573"/>
    <lineage>
        <taxon>Bacteria</taxon>
        <taxon>Bacillati</taxon>
        <taxon>Actinomycetota</taxon>
        <taxon>Actinomycetes</taxon>
        <taxon>Streptosporangiales</taxon>
        <taxon>Thermomonosporaceae</taxon>
        <taxon>Actinomadura</taxon>
    </lineage>
</organism>
<sequence length="478" mass="49697">MRTHKPANEPASGSTNGTASGPLDGLIDGPMYGRTSGPAGGRSDAGAEREMDELVAAYLAECRRRGVRAEVRAVTERREEFVARNGKTDSEGVTADAVLRLTVGDGAHRAMLATGTGGDVATVVAEGLALLDRAGGRRGAAPSGNSPAFRALPGRVTESLAERHDALRERSVIPEARECEVRALQVRRTLHHATPEQAFRVPTAHASIVLRATVTGADGGTVHVDRAESGPDMAFLLRRLDEYMLPDAQCQLRAPERAAGEPLPDRVVLAGGVAAQLVCLLAESLSAEAVEQGGSRLTGRLGERVGTARVTLVDDPVRPDGPRHLPFDDEGAAAEARTLIDAGILRGFLGSRAYAHVAGAAPGNARQPEPTAPPRPGAANLCIVPGTMPAADGPVLRITQTHGMHLANGIIGEFSTGATGVVHDGEKTWRISGLSVSGNVLDLLHNVAGVGAVPSWSDDGESSFGSPDLWVTGLTLGR</sequence>
<dbReference type="SUPFAM" id="SSF111283">
    <property type="entry name" value="Putative modulator of DNA gyrase, PmbA/TldD"/>
    <property type="match status" value="1"/>
</dbReference>
<dbReference type="InterPro" id="IPR045569">
    <property type="entry name" value="Metalloprtase-TldD/E_C"/>
</dbReference>
<dbReference type="InterPro" id="IPR036059">
    <property type="entry name" value="TldD/PmbA_sf"/>
</dbReference>
<dbReference type="PANTHER" id="PTHR43421:SF1">
    <property type="entry name" value="METALLOPROTEASE PMBA"/>
    <property type="match status" value="1"/>
</dbReference>
<name>A0A4R4NH71_9ACTN</name>